<protein>
    <submittedName>
        <fullName evidence="3">Signaling mucin HKR1-like</fullName>
    </submittedName>
</protein>
<feature type="compositionally biased region" description="Basic and acidic residues" evidence="1">
    <location>
        <begin position="1338"/>
        <end position="1368"/>
    </location>
</feature>
<feature type="compositionally biased region" description="Polar residues" evidence="1">
    <location>
        <begin position="369"/>
        <end position="389"/>
    </location>
</feature>
<feature type="compositionally biased region" description="Polar residues" evidence="1">
    <location>
        <begin position="499"/>
        <end position="544"/>
    </location>
</feature>
<feature type="compositionally biased region" description="Polar residues" evidence="1">
    <location>
        <begin position="1068"/>
        <end position="1095"/>
    </location>
</feature>
<feature type="compositionally biased region" description="Basic and acidic residues" evidence="1">
    <location>
        <begin position="94"/>
        <end position="112"/>
    </location>
</feature>
<feature type="compositionally biased region" description="Low complexity" evidence="1">
    <location>
        <begin position="393"/>
        <end position="410"/>
    </location>
</feature>
<feature type="compositionally biased region" description="Polar residues" evidence="1">
    <location>
        <begin position="415"/>
        <end position="469"/>
    </location>
</feature>
<feature type="compositionally biased region" description="Low complexity" evidence="1">
    <location>
        <begin position="351"/>
        <end position="368"/>
    </location>
</feature>
<organism evidence="2 3">
    <name type="scientific">Priapulus caudatus</name>
    <name type="common">Priapulid worm</name>
    <dbReference type="NCBI Taxonomy" id="37621"/>
    <lineage>
        <taxon>Eukaryota</taxon>
        <taxon>Metazoa</taxon>
        <taxon>Ecdysozoa</taxon>
        <taxon>Scalidophora</taxon>
        <taxon>Priapulida</taxon>
        <taxon>Priapulimorpha</taxon>
        <taxon>Priapulimorphida</taxon>
        <taxon>Priapulidae</taxon>
        <taxon>Priapulus</taxon>
    </lineage>
</organism>
<keyword evidence="2" id="KW-1185">Reference proteome</keyword>
<evidence type="ECO:0000256" key="1">
    <source>
        <dbReference type="SAM" id="MobiDB-lite"/>
    </source>
</evidence>
<feature type="compositionally biased region" description="Low complexity" evidence="1">
    <location>
        <begin position="1295"/>
        <end position="1321"/>
    </location>
</feature>
<evidence type="ECO:0000313" key="3">
    <source>
        <dbReference type="RefSeq" id="XP_014661603.1"/>
    </source>
</evidence>
<accession>A0ABM1DNT2</accession>
<feature type="region of interest" description="Disordered" evidence="1">
    <location>
        <begin position="956"/>
        <end position="1116"/>
    </location>
</feature>
<dbReference type="GeneID" id="106804781"/>
<feature type="compositionally biased region" description="Low complexity" evidence="1">
    <location>
        <begin position="470"/>
        <end position="495"/>
    </location>
</feature>
<feature type="compositionally biased region" description="Polar residues" evidence="1">
    <location>
        <begin position="871"/>
        <end position="883"/>
    </location>
</feature>
<feature type="compositionally biased region" description="Polar residues" evidence="1">
    <location>
        <begin position="334"/>
        <end position="350"/>
    </location>
</feature>
<feature type="compositionally biased region" description="Low complexity" evidence="1">
    <location>
        <begin position="1001"/>
        <end position="1017"/>
    </location>
</feature>
<feature type="compositionally biased region" description="Basic and acidic residues" evidence="1">
    <location>
        <begin position="1"/>
        <end position="12"/>
    </location>
</feature>
<dbReference type="PRINTS" id="PR01217">
    <property type="entry name" value="PRICHEXTENSN"/>
</dbReference>
<feature type="compositionally biased region" description="Low complexity" evidence="1">
    <location>
        <begin position="884"/>
        <end position="895"/>
    </location>
</feature>
<feature type="region of interest" description="Disordered" evidence="1">
    <location>
        <begin position="1"/>
        <end position="135"/>
    </location>
</feature>
<feature type="compositionally biased region" description="Gly residues" evidence="1">
    <location>
        <begin position="235"/>
        <end position="252"/>
    </location>
</feature>
<gene>
    <name evidence="3" type="primary">LOC106804781</name>
</gene>
<feature type="region of interest" description="Disordered" evidence="1">
    <location>
        <begin position="1159"/>
        <end position="1236"/>
    </location>
</feature>
<feature type="compositionally biased region" description="Basic and acidic residues" evidence="1">
    <location>
        <begin position="58"/>
        <end position="70"/>
    </location>
</feature>
<feature type="compositionally biased region" description="Low complexity" evidence="1">
    <location>
        <begin position="545"/>
        <end position="564"/>
    </location>
</feature>
<sequence length="1398" mass="151072">MRLRNRDDRSDARTPSFVSDAEDGGALNMSRHLSPDTTVGGAGEARQGDWWVFSSTSREPRRLSTQDRPDAGWLYYQHRSHSTPPPMATSNHAETIRRSEHRSDSDFDDSPRTDSASGGLAGENRAPPGTHAGAARCRNRRLSGDASVVAATSAAVARSDTDDVAMRDSDVVTTVEDVLNTSGHLHQRLIAVYQNLNRCSSKFMQLRTMIGSGVGGADGDDDGTITETLHVTTGVGEGSGAAAGNDGKGGGETSRNVTCTRENTLCHEGDTTPDCDNSASSLTTLDRGGPALGDTVTREWCRPACYTTSPNTTSGILVPASPIYVSIENSESPLYSQTSPLYQPTSPHNQPTSPRYQSSSPRYSQTSPLYQPTSPHYQPSSPRYQSTSPRYEPTSPSYQPSSPHYQPTSPRYEPTSPSYNPTSPRYSQTSPLYQPTSPHYQPSSPRYQPTSPSYNPTRSRYQQSSPRSEPTSPSYQPTSPSYQPSSPRYQPTSPRYEPTSPSYNPTSPRYQPTSPGYQQSSPRYEPTSPSYQPTSPRYQPTSPRYQPTSPSYQPTSPSYQPTSQRYQPTSLRYQPITPRCDQSILESPVHSTTAVARPSHSRAYINSPLHSQATIASPVSKPISFVSPIHIPTNIESSLRDHTYKKNPTYSTMHLRYGPINLPITCPKGPKYEPSVPTGACHSRLNRQCDASPSQGYASLDLYRSSRMPVVTAPSCDTSARDDVLNDAKGRVHEHAGHSSHLVGRHDSTRKSPSPRLVAKNEHVDSSKPDALERLWERLIATATLAEQQQTSVLPDCDALHSYSDAGSSKSVATKHKCSFRAQFEGAPPVEGDPPGVATSTATRVNAIRSTASSTDEVASFEVVGLHRSPLRTSPDTAETIQLSSSSSGASCQSRASRSRASLRDACDDDSLCCSRRSRDPLSSLSSDESIELANRESLGVTIERLSHCDRARRHYSSAAHDREPNLSESDVDSCDETASKHPRVSAAGSRRKRKKSPGGETASIESSSRASSCETSSPDHSVSSRTSFTDSVDLSSDSSEQSRSGAANTENRTHKPVRFELRDVSRSGFNSVASVCSPRRNQASNVDSRGTANSGRVGRNSGHQRVGVDVKSSANAPSLQLRDDRDCDTFSTTTISSDSDVQFVVQVSKEDKISTVDLSDDDTKAPVPAMTSSPRKRHLEPWSTWKKKKRCIDASGLARKHAPSTSAAPGGKPTTLAAPRAPLPTPSIDSADQSVGDAKRGATCRCSGECLCSTDTDGVEAAVRGLLGVQRECGMRVLPRWVEQVGAPASRQYSSDSSWSPGHDSPSASSSSSASPASSPNDDDSLSALDYEVLLDCDSRDSDSRHGDSREGDSRDGDSRDGEHEPRLPPSTADLLQCYRSDESDASWSPSSDADDD</sequence>
<reference evidence="3" key="1">
    <citation type="submission" date="2025-08" db="UniProtKB">
        <authorList>
            <consortium name="RefSeq"/>
        </authorList>
    </citation>
    <scope>IDENTIFICATION</scope>
</reference>
<feature type="compositionally biased region" description="Low complexity" evidence="1">
    <location>
        <begin position="1387"/>
        <end position="1398"/>
    </location>
</feature>
<feature type="compositionally biased region" description="Basic and acidic residues" evidence="1">
    <location>
        <begin position="1052"/>
        <end position="1066"/>
    </location>
</feature>
<evidence type="ECO:0000313" key="2">
    <source>
        <dbReference type="Proteomes" id="UP000695022"/>
    </source>
</evidence>
<feature type="region of interest" description="Disordered" evidence="1">
    <location>
        <begin position="870"/>
        <end position="895"/>
    </location>
</feature>
<feature type="region of interest" description="Disordered" evidence="1">
    <location>
        <begin position="731"/>
        <end position="766"/>
    </location>
</feature>
<feature type="region of interest" description="Disordered" evidence="1">
    <location>
        <begin position="334"/>
        <end position="567"/>
    </location>
</feature>
<dbReference type="RefSeq" id="XP_014661603.1">
    <property type="nucleotide sequence ID" value="XM_014806117.1"/>
</dbReference>
<feature type="region of interest" description="Disordered" evidence="1">
    <location>
        <begin position="1288"/>
        <end position="1398"/>
    </location>
</feature>
<name>A0ABM1DNT2_PRICU</name>
<proteinExistence type="predicted"/>
<dbReference type="Proteomes" id="UP000695022">
    <property type="component" value="Unplaced"/>
</dbReference>
<feature type="compositionally biased region" description="Low complexity" evidence="1">
    <location>
        <begin position="1028"/>
        <end position="1045"/>
    </location>
</feature>
<feature type="region of interest" description="Disordered" evidence="1">
    <location>
        <begin position="234"/>
        <end position="255"/>
    </location>
</feature>